<keyword evidence="2" id="KW-0802">TPR repeat</keyword>
<gene>
    <name evidence="6" type="ORF">SNE33_05565</name>
</gene>
<proteinExistence type="predicted"/>
<evidence type="ECO:0000259" key="5">
    <source>
        <dbReference type="PROSITE" id="PS51755"/>
    </source>
</evidence>
<comment type="caution">
    <text evidence="6">The sequence shown here is derived from an EMBL/GenBank/DDBJ whole genome shotgun (WGS) entry which is preliminary data.</text>
</comment>
<feature type="domain" description="OmpR/PhoB-type" evidence="5">
    <location>
        <begin position="14"/>
        <end position="112"/>
    </location>
</feature>
<protein>
    <submittedName>
        <fullName evidence="6">Winged helix-turn-helix domain-containing protein</fullName>
    </submittedName>
</protein>
<feature type="repeat" description="TPR" evidence="2">
    <location>
        <begin position="506"/>
        <end position="539"/>
    </location>
</feature>
<dbReference type="InterPro" id="IPR011990">
    <property type="entry name" value="TPR-like_helical_dom_sf"/>
</dbReference>
<dbReference type="Pfam" id="PF00486">
    <property type="entry name" value="Trans_reg_C"/>
    <property type="match status" value="1"/>
</dbReference>
<evidence type="ECO:0000256" key="4">
    <source>
        <dbReference type="SAM" id="MobiDB-lite"/>
    </source>
</evidence>
<dbReference type="Proteomes" id="UP001334501">
    <property type="component" value="Unassembled WGS sequence"/>
</dbReference>
<dbReference type="EMBL" id="JAXGFO010000021">
    <property type="protein sequence ID" value="MEG3157360.1"/>
    <property type="molecule type" value="Genomic_DNA"/>
</dbReference>
<accession>A0ABU7YP93</accession>
<evidence type="ECO:0000313" key="6">
    <source>
        <dbReference type="EMBL" id="MEG3157360.1"/>
    </source>
</evidence>
<dbReference type="PROSITE" id="PS50005">
    <property type="entry name" value="TPR"/>
    <property type="match status" value="4"/>
</dbReference>
<dbReference type="PROSITE" id="PS51755">
    <property type="entry name" value="OMPR_PHOB"/>
    <property type="match status" value="1"/>
</dbReference>
<dbReference type="InterPro" id="IPR037919">
    <property type="entry name" value="OGT"/>
</dbReference>
<feature type="repeat" description="TPR" evidence="2">
    <location>
        <begin position="575"/>
        <end position="606"/>
    </location>
</feature>
<dbReference type="SUPFAM" id="SSF46894">
    <property type="entry name" value="C-terminal effector domain of the bipartite response regulators"/>
    <property type="match status" value="1"/>
</dbReference>
<dbReference type="Gene3D" id="1.10.10.10">
    <property type="entry name" value="Winged helix-like DNA-binding domain superfamily/Winged helix DNA-binding domain"/>
    <property type="match status" value="1"/>
</dbReference>
<evidence type="ECO:0000256" key="2">
    <source>
        <dbReference type="PROSITE-ProRule" id="PRU00339"/>
    </source>
</evidence>
<feature type="DNA-binding region" description="OmpR/PhoB-type" evidence="3">
    <location>
        <begin position="14"/>
        <end position="112"/>
    </location>
</feature>
<dbReference type="SUPFAM" id="SSF48452">
    <property type="entry name" value="TPR-like"/>
    <property type="match status" value="2"/>
</dbReference>
<dbReference type="SMART" id="SM00028">
    <property type="entry name" value="TPR"/>
    <property type="match status" value="5"/>
</dbReference>
<dbReference type="Pfam" id="PF13432">
    <property type="entry name" value="TPR_16"/>
    <property type="match status" value="3"/>
</dbReference>
<dbReference type="Gene3D" id="3.40.50.10610">
    <property type="entry name" value="ABC-type transport auxiliary lipoprotein component"/>
    <property type="match status" value="1"/>
</dbReference>
<keyword evidence="1 3" id="KW-0238">DNA-binding</keyword>
<evidence type="ECO:0000256" key="1">
    <source>
        <dbReference type="ARBA" id="ARBA00023125"/>
    </source>
</evidence>
<dbReference type="SMART" id="SM00862">
    <property type="entry name" value="Trans_reg_C"/>
    <property type="match status" value="1"/>
</dbReference>
<feature type="region of interest" description="Disordered" evidence="4">
    <location>
        <begin position="119"/>
        <end position="155"/>
    </location>
</feature>
<evidence type="ECO:0000256" key="3">
    <source>
        <dbReference type="PROSITE-ProRule" id="PRU01091"/>
    </source>
</evidence>
<dbReference type="InterPro" id="IPR019734">
    <property type="entry name" value="TPR_rpt"/>
</dbReference>
<dbReference type="Gene3D" id="1.25.40.10">
    <property type="entry name" value="Tetratricopeptide repeat domain"/>
    <property type="match status" value="2"/>
</dbReference>
<keyword evidence="7" id="KW-1185">Reference proteome</keyword>
<feature type="repeat" description="TPR" evidence="2">
    <location>
        <begin position="540"/>
        <end position="573"/>
    </location>
</feature>
<feature type="repeat" description="TPR" evidence="2">
    <location>
        <begin position="472"/>
        <end position="505"/>
    </location>
</feature>
<dbReference type="InterPro" id="IPR001867">
    <property type="entry name" value="OmpR/PhoB-type_DNA-bd"/>
</dbReference>
<dbReference type="InterPro" id="IPR036388">
    <property type="entry name" value="WH-like_DNA-bd_sf"/>
</dbReference>
<name>A0ABU7YP93_9GAMM</name>
<evidence type="ECO:0000313" key="7">
    <source>
        <dbReference type="Proteomes" id="UP001334501"/>
    </source>
</evidence>
<dbReference type="CDD" id="cd00383">
    <property type="entry name" value="trans_reg_C"/>
    <property type="match status" value="1"/>
</dbReference>
<dbReference type="RefSeq" id="WP_412699553.1">
    <property type="nucleotide sequence ID" value="NZ_JAXGFO010000021.1"/>
</dbReference>
<dbReference type="PANTHER" id="PTHR44366">
    <property type="entry name" value="UDP-N-ACETYLGLUCOSAMINE--PEPTIDE N-ACETYLGLUCOSAMINYLTRANSFERASE 110 KDA SUBUNIT"/>
    <property type="match status" value="1"/>
</dbReference>
<reference evidence="6 7" key="1">
    <citation type="journal article" date="2017" name="Curr. Microbiol.">
        <title>Lysobacter zhanggongensis sp. nov. Isolated from a Pit Mud.</title>
        <authorList>
            <person name="Zhang X.F."/>
            <person name="Wang H.H."/>
            <person name="Sun X.Y."/>
            <person name="Pan C.M."/>
        </authorList>
    </citation>
    <scope>NUCLEOTIDE SEQUENCE [LARGE SCALE GENOMIC DNA]</scope>
    <source>
        <strain evidence="6 7">ZGLJ7-1</strain>
    </source>
</reference>
<organism evidence="6 7">
    <name type="scientific">Lysobacter zhanggongensis</name>
    <dbReference type="NCBI Taxonomy" id="1774951"/>
    <lineage>
        <taxon>Bacteria</taxon>
        <taxon>Pseudomonadati</taxon>
        <taxon>Pseudomonadota</taxon>
        <taxon>Gammaproteobacteria</taxon>
        <taxon>Lysobacterales</taxon>
        <taxon>Lysobacteraceae</taxon>
        <taxon>Lysobacter</taxon>
    </lineage>
</organism>
<feature type="compositionally biased region" description="Pro residues" evidence="4">
    <location>
        <begin position="138"/>
        <end position="154"/>
    </location>
</feature>
<dbReference type="InterPro" id="IPR016032">
    <property type="entry name" value="Sig_transdc_resp-reg_C-effctor"/>
</dbReference>
<sequence>MEPSGLRGERQAGGERYRFDGVLVDAVAHTLSRDGASLPVEPKAFAVLLALLRHRGELVPRDELLDHVWGHRHVTPGVLTRAIAQLRAALGDDAHEPRYIQTVHALGYRFVGALEADATDEQAETGSGASPRLDEPASTPPPLPGSPVDPPIEAPPVHAALANAPLVAGPPVVAPAVRRWRVRHTWMAAAAVLAIALATSLWWNRNAGPALPGVASVAVLPFASLSGNDEDRYFAQGLAVEMHDALAGVPGVKVAAIDSADAARRRHPSLQALGRAIGVATVLDASVRRDGERVRINARLVDTRSGFTLWSDSFDREPDDVFAVQGEIAGEVTRALLGVLPPNGEGLRERLAPTRELGAYEAYLHGQQRLREAQDDAALQDALGYFRRALMIDRGFSRARAGVCRVEIKRFEATRDTPAFERARSACEAAAKMAPGLREVSLALGEMHRVRGDNALAIEHYTRALDDLSLRPAAWVGLAATHSAQGEDAMARAYYARALEMRPGDAGIHRELGVHQYSTGDIDGAIASFTNATGLLPDDATLWASLGGLYLARGDADRAAEGFNRSLAIAPSYGALSNLGTLRYGQGLYDEAATLYQRAARLDPSDFRIWGNIGDALVAGDAPDRAAAAAKAYARAAGMAAEYLAVKPGDAQAAALLGWYRANLGQRDPALADVAHAEALGTEQAEVALINAQTLALLGDADGARGRMQLAREAGIPDERIESAPVLRALGTGKDVSLDDGRGGAL</sequence>
<dbReference type="PANTHER" id="PTHR44366:SF1">
    <property type="entry name" value="UDP-N-ACETYLGLUCOSAMINE--PEPTIDE N-ACETYLGLUCOSAMINYLTRANSFERASE 110 KDA SUBUNIT"/>
    <property type="match status" value="1"/>
</dbReference>